<feature type="region of interest" description="Disordered" evidence="2">
    <location>
        <begin position="106"/>
        <end position="232"/>
    </location>
</feature>
<feature type="region of interest" description="Disordered" evidence="2">
    <location>
        <begin position="1158"/>
        <end position="1597"/>
    </location>
</feature>
<feature type="region of interest" description="Disordered" evidence="2">
    <location>
        <begin position="11"/>
        <end position="65"/>
    </location>
</feature>
<feature type="compositionally biased region" description="Low complexity" evidence="2">
    <location>
        <begin position="206"/>
        <end position="218"/>
    </location>
</feature>
<feature type="compositionally biased region" description="Polar residues" evidence="2">
    <location>
        <begin position="1551"/>
        <end position="1562"/>
    </location>
</feature>
<feature type="compositionally biased region" description="Basic and acidic residues" evidence="2">
    <location>
        <begin position="695"/>
        <end position="731"/>
    </location>
</feature>
<feature type="compositionally biased region" description="Basic residues" evidence="2">
    <location>
        <begin position="1505"/>
        <end position="1515"/>
    </location>
</feature>
<feature type="compositionally biased region" description="Low complexity" evidence="2">
    <location>
        <begin position="1563"/>
        <end position="1573"/>
    </location>
</feature>
<feature type="compositionally biased region" description="Polar residues" evidence="2">
    <location>
        <begin position="1270"/>
        <end position="1286"/>
    </location>
</feature>
<evidence type="ECO:0000256" key="2">
    <source>
        <dbReference type="SAM" id="MobiDB-lite"/>
    </source>
</evidence>
<proteinExistence type="inferred from homology"/>
<feature type="compositionally biased region" description="Basic and acidic residues" evidence="2">
    <location>
        <begin position="1316"/>
        <end position="1331"/>
    </location>
</feature>
<gene>
    <name evidence="3" type="ORF">ODALV1_LOCUS13771</name>
</gene>
<feature type="compositionally biased region" description="Low complexity" evidence="2">
    <location>
        <begin position="149"/>
        <end position="162"/>
    </location>
</feature>
<feature type="compositionally biased region" description="Low complexity" evidence="2">
    <location>
        <begin position="1366"/>
        <end position="1381"/>
    </location>
</feature>
<feature type="compositionally biased region" description="Basic and acidic residues" evidence="2">
    <location>
        <begin position="1393"/>
        <end position="1404"/>
    </location>
</feature>
<feature type="compositionally biased region" description="Basic and acidic residues" evidence="2">
    <location>
        <begin position="1516"/>
        <end position="1550"/>
    </location>
</feature>
<feature type="compositionally biased region" description="Basic and acidic residues" evidence="2">
    <location>
        <begin position="1177"/>
        <end position="1187"/>
    </location>
</feature>
<dbReference type="PANTHER" id="PTHR13354:SF11">
    <property type="entry name" value="LYSINE-SPECIFIC DEMETHYLASE 9"/>
    <property type="match status" value="1"/>
</dbReference>
<evidence type="ECO:0000313" key="4">
    <source>
        <dbReference type="Proteomes" id="UP001642540"/>
    </source>
</evidence>
<evidence type="ECO:0000256" key="1">
    <source>
        <dbReference type="ARBA" id="ARBA00010560"/>
    </source>
</evidence>
<feature type="compositionally biased region" description="Basic and acidic residues" evidence="2">
    <location>
        <begin position="1413"/>
        <end position="1441"/>
    </location>
</feature>
<organism evidence="3 4">
    <name type="scientific">Orchesella dallaii</name>
    <dbReference type="NCBI Taxonomy" id="48710"/>
    <lineage>
        <taxon>Eukaryota</taxon>
        <taxon>Metazoa</taxon>
        <taxon>Ecdysozoa</taxon>
        <taxon>Arthropoda</taxon>
        <taxon>Hexapoda</taxon>
        <taxon>Collembola</taxon>
        <taxon>Entomobryomorpha</taxon>
        <taxon>Entomobryoidea</taxon>
        <taxon>Orchesellidae</taxon>
        <taxon>Orchesellinae</taxon>
        <taxon>Orchesella</taxon>
    </lineage>
</organism>
<feature type="region of interest" description="Disordered" evidence="2">
    <location>
        <begin position="618"/>
        <end position="731"/>
    </location>
</feature>
<dbReference type="Proteomes" id="UP001642540">
    <property type="component" value="Unassembled WGS sequence"/>
</dbReference>
<feature type="compositionally biased region" description="Basic residues" evidence="2">
    <location>
        <begin position="669"/>
        <end position="682"/>
    </location>
</feature>
<keyword evidence="4" id="KW-1185">Reference proteome</keyword>
<feature type="compositionally biased region" description="Basic and acidic residues" evidence="2">
    <location>
        <begin position="1448"/>
        <end position="1490"/>
    </location>
</feature>
<feature type="compositionally biased region" description="Basic residues" evidence="2">
    <location>
        <begin position="121"/>
        <end position="132"/>
    </location>
</feature>
<accession>A0ABP1QTY8</accession>
<dbReference type="InterPro" id="IPR026306">
    <property type="entry name" value="RSBN1/Dpy-2/CEP530"/>
</dbReference>
<feature type="region of interest" description="Disordered" evidence="2">
    <location>
        <begin position="262"/>
        <end position="285"/>
    </location>
</feature>
<feature type="compositionally biased region" description="Acidic residues" evidence="2">
    <location>
        <begin position="173"/>
        <end position="196"/>
    </location>
</feature>
<comment type="similarity">
    <text evidence="1">Belongs to the round spermatid basic protein 1 family.</text>
</comment>
<evidence type="ECO:0000313" key="3">
    <source>
        <dbReference type="EMBL" id="CAL8109878.1"/>
    </source>
</evidence>
<feature type="compositionally biased region" description="Low complexity" evidence="2">
    <location>
        <begin position="636"/>
        <end position="650"/>
    </location>
</feature>
<feature type="compositionally biased region" description="Basic residues" evidence="2">
    <location>
        <begin position="1211"/>
        <end position="1228"/>
    </location>
</feature>
<feature type="compositionally biased region" description="Low complexity" evidence="2">
    <location>
        <begin position="45"/>
        <end position="60"/>
    </location>
</feature>
<evidence type="ECO:0008006" key="5">
    <source>
        <dbReference type="Google" id="ProtNLM"/>
    </source>
</evidence>
<protein>
    <recommendedName>
        <fullName evidence="5">Round spermatid basic protein 1-like protein</fullName>
    </recommendedName>
</protein>
<reference evidence="3 4" key="1">
    <citation type="submission" date="2024-08" db="EMBL/GenBank/DDBJ databases">
        <authorList>
            <person name="Cucini C."/>
            <person name="Frati F."/>
        </authorList>
    </citation>
    <scope>NUCLEOTIDE SEQUENCE [LARGE SCALE GENOMIC DNA]</scope>
</reference>
<feature type="region of interest" description="Disordered" evidence="2">
    <location>
        <begin position="367"/>
        <end position="401"/>
    </location>
</feature>
<comment type="caution">
    <text evidence="3">The sequence shown here is derived from an EMBL/GenBank/DDBJ whole genome shotgun (WGS) entry which is preliminary data.</text>
</comment>
<dbReference type="PANTHER" id="PTHR13354">
    <property type="entry name" value="ROUND SPERMATID BASIC PROTEIN 1"/>
    <property type="match status" value="1"/>
</dbReference>
<feature type="compositionally biased region" description="Basic and acidic residues" evidence="2">
    <location>
        <begin position="1247"/>
        <end position="1264"/>
    </location>
</feature>
<dbReference type="EMBL" id="CAXLJM020000042">
    <property type="protein sequence ID" value="CAL8109878.1"/>
    <property type="molecule type" value="Genomic_DNA"/>
</dbReference>
<name>A0ABP1QTY8_9HEXA</name>
<feature type="compositionally biased region" description="Basic and acidic residues" evidence="2">
    <location>
        <begin position="1158"/>
        <end position="1168"/>
    </location>
</feature>
<sequence length="1636" mass="181061">MDPYYTLSDVGNFGGGATGVTDGHFDDTHLSQPQHHRHHGPPLTPSGSSPSISSSSQLTPNLCMKEDEGGKEDIVEALRHDDKLISIGSSSNGSCSSVVKRDQMGFRNLPGLPNPHVSTVKPHRHHHRHHRVQRDSLVEERDDDDEQNSLVTSSSSAFSVASPRDATWSDREVEMEDGEESENSDESDDTEGESEDQMNHHFKPNSTVRGSTRSVTSSPGHSNQGSHYFSEGADERDAGSLQYTHEDGITAAMGFLPSPVVTSSSPNHHMGQPDHSPISPPMDGDCPNETFTDSGHISGPWNHGDYTHPMQDPNAVMNMRGYLDPRSQNIPGHSPVSADEYEGSEVDYRTDHGNLSDYEQNTYDNAVDEQNGHEDPSEFRCMTPGSNLPLRGSSGAQQRHDEDMLESISSDAMMMMSDPMDNLNTSHDLDETGHFTAGLARATASQSFTNGVHNTAAVNNDYLSTGTGQPCQGPATFFDSNLMTFSNGVGALAVGDKYNDQQVLCGRSSFIEENWPNIACEDEMSTEIGMGDSSRSGIQGLKPCSDGSESVLMTPKNNSEHASWDAKVKVEGLADQLPKLEVGEADYMQGTCAVSDVNNQLLAANPQISPESSANILQDITNPVGGNGHVTFGKESGMSPSIESPEGSISTQSNKRSADSEIPEGFSTPKKRKTDHKHRHHSSSSSRSQHNTGHKSSEKSSRSHSHSKGDHSPRKSKSERPVKKYRSSDKRKFDTNVMNRLLPDYNPFSIFGGVRLSELSSDVISQLPFASALKEVTYKHLILVEVHPNGGAWILHAYQHELNNLSPEEMDAFAHEFLKLSFSENEKDEKAHFVIGIVHDGAKYLPDLLDYMGDEHPNLTVKAGVLSNSSINTMSMEQYREQVYNNYGSGTFRYGPLHQLSLVGTVHEEAGGYFPNFLTLLERSPFLKLVMPWGEFSIFPGDDPQNSNDGPILWIRPGEQLIPTERDATGKRRRTGINELRNLQYLPRLSEAREMLFEDRTKAHADHVEHGIDRKPSAAVGVLKAVHCGTPFFPNRITKDVVAFHAADFNELVEKLQLDLHEPPISQCVQWVEEAKLNVLRKDGIRYARIQLNDNDIYFLPRNIIHQFRTISAVTSIAWHVRLRMYTPKCMPVLDPQVNTATSESPVKVASETVNEKYKDKYSKDRPVLSKPSSDASVKKERSESKSHGKSSSSGGTKSHKSSSSHSHSSSSKHRSSSGGHHSKSSKSRHSDDKSSSSSSRHRHRDEHREGHSKSERSSSHKSAEQQSSVETASILATETSVSQVNEESERVVFSGSAEAPLVIRDGVSGSGHHSSSREEELSVNDDKENLETSDNPMNEEDFVVDVAQVQEDVPDMRIAEDVNETIESGNGSEENSSTNTLAVVETPPANNVDHHSDKVEKHGSSSKSSSSHGKDKDRHHRSDKDRERHRDRDRERDKDKSKHHSSKDKEKERRSEKHREERDRDREREKKDRTESSSRDKEKDKDKDRHKDKHHDRKDDKHRSKDSHRHHDKASKHSSDKAKEKTKEASDSNKVGDEQKDRKSTEGKAKSSSSHHGTAANSEGGSKSTSSSPMKRPMDSFLAAHGIPPLEPGPNELILKKNGSNIIRKIVPPTGADLLSSILSRMDTLKKSDQL</sequence>